<dbReference type="Pfam" id="PF05838">
    <property type="entry name" value="Glyco_hydro_108"/>
    <property type="match status" value="1"/>
</dbReference>
<protein>
    <submittedName>
        <fullName evidence="3">Putative glycoside hydrolase</fullName>
    </submittedName>
</protein>
<reference evidence="3" key="1">
    <citation type="submission" date="2020-03" db="EMBL/GenBank/DDBJ databases">
        <title>The deep terrestrial virosphere.</title>
        <authorList>
            <person name="Holmfeldt K."/>
            <person name="Nilsson E."/>
            <person name="Simone D."/>
            <person name="Lopez-Fernandez M."/>
            <person name="Wu X."/>
            <person name="de Brujin I."/>
            <person name="Lundin D."/>
            <person name="Andersson A."/>
            <person name="Bertilsson S."/>
            <person name="Dopson M."/>
        </authorList>
    </citation>
    <scope>NUCLEOTIDE SEQUENCE</scope>
    <source>
        <strain evidence="4">MM415A01884</strain>
        <strain evidence="3">MM415B00831</strain>
    </source>
</reference>
<evidence type="ECO:0000259" key="2">
    <source>
        <dbReference type="Pfam" id="PF09374"/>
    </source>
</evidence>
<dbReference type="PROSITE" id="PS00018">
    <property type="entry name" value="EF_HAND_1"/>
    <property type="match status" value="1"/>
</dbReference>
<keyword evidence="3" id="KW-0378">Hydrolase</keyword>
<dbReference type="SUPFAM" id="SSF53955">
    <property type="entry name" value="Lysozyme-like"/>
    <property type="match status" value="1"/>
</dbReference>
<dbReference type="GO" id="GO:0016787">
    <property type="term" value="F:hydrolase activity"/>
    <property type="evidence" value="ECO:0007669"/>
    <property type="project" value="UniProtKB-KW"/>
</dbReference>
<organism evidence="3">
    <name type="scientific">viral metagenome</name>
    <dbReference type="NCBI Taxonomy" id="1070528"/>
    <lineage>
        <taxon>unclassified sequences</taxon>
        <taxon>metagenomes</taxon>
        <taxon>organismal metagenomes</taxon>
    </lineage>
</organism>
<dbReference type="InterPro" id="IPR018247">
    <property type="entry name" value="EF_Hand_1_Ca_BS"/>
</dbReference>
<feature type="domain" description="Peptidoglycan binding" evidence="2">
    <location>
        <begin position="110"/>
        <end position="179"/>
    </location>
</feature>
<sequence length="181" mass="20250">MADFNVAIKTIMEHEGGYTVDHAGATNYGIILATLRRELDWDGDGFLDGDLDRDGDIDADDIRLLTPDKAKAIYRRQWWDRYSYWAIPNDAVATKIFDLAVNAGPSVAGRVAQRAVLACDGTKLVQDGQIGPITRKAIGGILPKLFVTAYRSEMAGFYRTLIAKRPDFKKYETGWLRRAYS</sequence>
<accession>A0A6M3IWW5</accession>
<dbReference type="AlphaFoldDB" id="A0A6M3IWW5"/>
<name>A0A6M3IWW5_9ZZZZ</name>
<dbReference type="InterPro" id="IPR023346">
    <property type="entry name" value="Lysozyme-like_dom_sf"/>
</dbReference>
<dbReference type="EMBL" id="MT142135">
    <property type="protein sequence ID" value="QJA75022.1"/>
    <property type="molecule type" value="Genomic_DNA"/>
</dbReference>
<evidence type="ECO:0000313" key="3">
    <source>
        <dbReference type="EMBL" id="QJA62043.1"/>
    </source>
</evidence>
<dbReference type="InterPro" id="IPR018537">
    <property type="entry name" value="Peptidoglycan-bd_3"/>
</dbReference>
<gene>
    <name evidence="4" type="ORF">MM415A01884_0011</name>
    <name evidence="3" type="ORF">MM415B00831_0019</name>
</gene>
<evidence type="ECO:0000259" key="1">
    <source>
        <dbReference type="Pfam" id="PF05838"/>
    </source>
</evidence>
<evidence type="ECO:0000313" key="4">
    <source>
        <dbReference type="EMBL" id="QJA75022.1"/>
    </source>
</evidence>
<dbReference type="Pfam" id="PF09374">
    <property type="entry name" value="PG_binding_3"/>
    <property type="match status" value="1"/>
</dbReference>
<proteinExistence type="predicted"/>
<dbReference type="Gene3D" id="1.20.141.10">
    <property type="entry name" value="Chitosanase, subunit A, domain 1"/>
    <property type="match status" value="1"/>
</dbReference>
<feature type="domain" description="TtsA-like Glycoside hydrolase family 108" evidence="1">
    <location>
        <begin position="9"/>
        <end position="104"/>
    </location>
</feature>
<dbReference type="EMBL" id="MT141460">
    <property type="protein sequence ID" value="QJA62043.1"/>
    <property type="molecule type" value="Genomic_DNA"/>
</dbReference>
<dbReference type="InterPro" id="IPR008565">
    <property type="entry name" value="TtsA-like_GH18_dom"/>
</dbReference>